<evidence type="ECO:0000256" key="1">
    <source>
        <dbReference type="SAM" id="MobiDB-lite"/>
    </source>
</evidence>
<protein>
    <submittedName>
        <fullName evidence="2">Uncharacterized protein</fullName>
    </submittedName>
</protein>
<reference evidence="2 3" key="1">
    <citation type="journal article" date="2019" name="Commun. Biol.">
        <title>The bagworm genome reveals a unique fibroin gene that provides high tensile strength.</title>
        <authorList>
            <person name="Kono N."/>
            <person name="Nakamura H."/>
            <person name="Ohtoshi R."/>
            <person name="Tomita M."/>
            <person name="Numata K."/>
            <person name="Arakawa K."/>
        </authorList>
    </citation>
    <scope>NUCLEOTIDE SEQUENCE [LARGE SCALE GENOMIC DNA]</scope>
</reference>
<gene>
    <name evidence="2" type="ORF">EVAR_2322_1</name>
</gene>
<accession>A0A4C1SGN6</accession>
<sequence>MLIHLETRLIKVKQPPRSAPVRGGRGRRGARAGRGSPPGTREGGSIGIECESGTGPDCGTRIRMEKKTVYRTNTGNRQRDLPIKGHSMPARAKLGAYTNHKKTCNIDKFSFTPSNVCG</sequence>
<name>A0A4C1SGN6_EUMVA</name>
<dbReference type="Proteomes" id="UP000299102">
    <property type="component" value="Unassembled WGS sequence"/>
</dbReference>
<evidence type="ECO:0000313" key="3">
    <source>
        <dbReference type="Proteomes" id="UP000299102"/>
    </source>
</evidence>
<evidence type="ECO:0000313" key="2">
    <source>
        <dbReference type="EMBL" id="GBP01056.1"/>
    </source>
</evidence>
<dbReference type="EMBL" id="BGZK01000007">
    <property type="protein sequence ID" value="GBP01056.1"/>
    <property type="molecule type" value="Genomic_DNA"/>
</dbReference>
<feature type="region of interest" description="Disordered" evidence="1">
    <location>
        <begin position="13"/>
        <end position="60"/>
    </location>
</feature>
<proteinExistence type="predicted"/>
<keyword evidence="3" id="KW-1185">Reference proteome</keyword>
<dbReference type="AlphaFoldDB" id="A0A4C1SGN6"/>
<organism evidence="2 3">
    <name type="scientific">Eumeta variegata</name>
    <name type="common">Bagworm moth</name>
    <name type="synonym">Eumeta japonica</name>
    <dbReference type="NCBI Taxonomy" id="151549"/>
    <lineage>
        <taxon>Eukaryota</taxon>
        <taxon>Metazoa</taxon>
        <taxon>Ecdysozoa</taxon>
        <taxon>Arthropoda</taxon>
        <taxon>Hexapoda</taxon>
        <taxon>Insecta</taxon>
        <taxon>Pterygota</taxon>
        <taxon>Neoptera</taxon>
        <taxon>Endopterygota</taxon>
        <taxon>Lepidoptera</taxon>
        <taxon>Glossata</taxon>
        <taxon>Ditrysia</taxon>
        <taxon>Tineoidea</taxon>
        <taxon>Psychidae</taxon>
        <taxon>Oiketicinae</taxon>
        <taxon>Eumeta</taxon>
    </lineage>
</organism>
<comment type="caution">
    <text evidence="2">The sequence shown here is derived from an EMBL/GenBank/DDBJ whole genome shotgun (WGS) entry which is preliminary data.</text>
</comment>